<comment type="caution">
    <text evidence="6">The sequence shown here is derived from an EMBL/GenBank/DDBJ whole genome shotgun (WGS) entry which is preliminary data.</text>
</comment>
<dbReference type="EMBL" id="JQED01000015">
    <property type="protein sequence ID" value="KGJ93087.1"/>
    <property type="molecule type" value="Genomic_DNA"/>
</dbReference>
<dbReference type="NCBIfam" id="TIGR00044">
    <property type="entry name" value="YggS family pyridoxal phosphate-dependent enzyme"/>
    <property type="match status" value="1"/>
</dbReference>
<evidence type="ECO:0000313" key="7">
    <source>
        <dbReference type="Proteomes" id="UP000029843"/>
    </source>
</evidence>
<dbReference type="FunFam" id="3.20.20.10:FF:000018">
    <property type="entry name" value="Pyridoxal phosphate homeostasis protein"/>
    <property type="match status" value="1"/>
</dbReference>
<accession>A0A099KTD0</accession>
<evidence type="ECO:0000256" key="2">
    <source>
        <dbReference type="HAMAP-Rule" id="MF_02087"/>
    </source>
</evidence>
<evidence type="ECO:0000259" key="5">
    <source>
        <dbReference type="Pfam" id="PF01168"/>
    </source>
</evidence>
<evidence type="ECO:0000256" key="1">
    <source>
        <dbReference type="ARBA" id="ARBA00022898"/>
    </source>
</evidence>
<dbReference type="RefSeq" id="WP_033093308.1">
    <property type="nucleotide sequence ID" value="NZ_JQED01000015.1"/>
</dbReference>
<evidence type="ECO:0000256" key="4">
    <source>
        <dbReference type="RuleBase" id="RU004514"/>
    </source>
</evidence>
<dbReference type="PANTHER" id="PTHR10146:SF14">
    <property type="entry name" value="PYRIDOXAL PHOSPHATE HOMEOSTASIS PROTEIN"/>
    <property type="match status" value="1"/>
</dbReference>
<feature type="domain" description="Alanine racemase N-terminal" evidence="5">
    <location>
        <begin position="37"/>
        <end position="235"/>
    </location>
</feature>
<reference evidence="6 7" key="1">
    <citation type="submission" date="2014-08" db="EMBL/GenBank/DDBJ databases">
        <title>Genomic and Phenotypic Diversity of Colwellia psychrerythraea strains from Disparate Marine Basins.</title>
        <authorList>
            <person name="Techtmann S.M."/>
            <person name="Stelling S.C."/>
            <person name="Utturkar S.M."/>
            <person name="Alshibli N."/>
            <person name="Harris A."/>
            <person name="Brown S.D."/>
            <person name="Hazen T.C."/>
        </authorList>
    </citation>
    <scope>NUCLEOTIDE SEQUENCE [LARGE SCALE GENOMIC DNA]</scope>
    <source>
        <strain evidence="6 7">ND2E</strain>
    </source>
</reference>
<dbReference type="PANTHER" id="PTHR10146">
    <property type="entry name" value="PROLINE SYNTHETASE CO-TRANSCRIBED BACTERIAL HOMOLOG PROTEIN"/>
    <property type="match status" value="1"/>
</dbReference>
<dbReference type="InterPro" id="IPR001608">
    <property type="entry name" value="Ala_racemase_N"/>
</dbReference>
<comment type="similarity">
    <text evidence="2 4">Belongs to the pyridoxal phosphate-binding protein YggS/PROSC family.</text>
</comment>
<name>A0A099KTD0_COLPS</name>
<proteinExistence type="inferred from homology"/>
<dbReference type="HAMAP" id="MF_02087">
    <property type="entry name" value="PLP_homeostasis"/>
    <property type="match status" value="1"/>
</dbReference>
<dbReference type="Proteomes" id="UP000029843">
    <property type="component" value="Unassembled WGS sequence"/>
</dbReference>
<gene>
    <name evidence="6" type="ORF">ND2E_2553</name>
</gene>
<comment type="cofactor">
    <cofactor evidence="3">
        <name>pyridoxal 5'-phosphate</name>
        <dbReference type="ChEBI" id="CHEBI:597326"/>
    </cofactor>
</comment>
<keyword evidence="1 2" id="KW-0663">Pyridoxal phosphate</keyword>
<evidence type="ECO:0000313" key="6">
    <source>
        <dbReference type="EMBL" id="KGJ93087.1"/>
    </source>
</evidence>
<dbReference type="Gene3D" id="3.20.20.10">
    <property type="entry name" value="Alanine racemase"/>
    <property type="match status" value="1"/>
</dbReference>
<feature type="modified residue" description="N6-(pyridoxal phosphate)lysine" evidence="2 3">
    <location>
        <position position="45"/>
    </location>
</feature>
<dbReference type="PIRSF" id="PIRSF004848">
    <property type="entry name" value="YBL036c_PLPDEIII"/>
    <property type="match status" value="1"/>
</dbReference>
<comment type="function">
    <text evidence="2">Pyridoxal 5'-phosphate (PLP)-binding protein, which is involved in PLP homeostasis.</text>
</comment>
<dbReference type="PROSITE" id="PS01211">
    <property type="entry name" value="UPF0001"/>
    <property type="match status" value="1"/>
</dbReference>
<dbReference type="CDD" id="cd06824">
    <property type="entry name" value="PLPDE_III_Yggs_like"/>
    <property type="match status" value="1"/>
</dbReference>
<sequence length="239" mass="26549">MINIKDNLDKIKAQIQQACQQSGRFIPLGELSPQSPIVSLLAVSKTKPASLIEQAYLAGQHEFGENYLQEAVEKIAELAHLPEIVWHFIGPIQSNKTKQIANNFSWVHSVDREKVALRLNQHLTDDNPHNTPLNICLQVNISNEESKSGISIEQVFSLAKIVDNCDKLTLRGLMAVPEKNAPKASYEKMQQLFTQLKEQYPSVDTLSLGMSSDLDNAVAHGSTMVRVGTAIFGAREYKV</sequence>
<dbReference type="InterPro" id="IPR011078">
    <property type="entry name" value="PyrdxlP_homeostasis"/>
</dbReference>
<organism evidence="6 7">
    <name type="scientific">Colwellia psychrerythraea</name>
    <name type="common">Vibrio psychroerythus</name>
    <dbReference type="NCBI Taxonomy" id="28229"/>
    <lineage>
        <taxon>Bacteria</taxon>
        <taxon>Pseudomonadati</taxon>
        <taxon>Pseudomonadota</taxon>
        <taxon>Gammaproteobacteria</taxon>
        <taxon>Alteromonadales</taxon>
        <taxon>Colwelliaceae</taxon>
        <taxon>Colwellia</taxon>
    </lineage>
</organism>
<dbReference type="InterPro" id="IPR029066">
    <property type="entry name" value="PLP-binding_barrel"/>
</dbReference>
<protein>
    <recommendedName>
        <fullName evidence="2">Pyridoxal phosphate homeostasis protein</fullName>
        <shortName evidence="2">PLP homeostasis protein</shortName>
    </recommendedName>
</protein>
<evidence type="ECO:0000256" key="3">
    <source>
        <dbReference type="PIRSR" id="PIRSR004848-1"/>
    </source>
</evidence>
<dbReference type="Pfam" id="PF01168">
    <property type="entry name" value="Ala_racemase_N"/>
    <property type="match status" value="1"/>
</dbReference>
<dbReference type="AlphaFoldDB" id="A0A099KTD0"/>
<dbReference type="SUPFAM" id="SSF51419">
    <property type="entry name" value="PLP-binding barrel"/>
    <property type="match status" value="1"/>
</dbReference>
<dbReference type="PATRIC" id="fig|28229.4.peg.1583"/>
<dbReference type="GO" id="GO:0030170">
    <property type="term" value="F:pyridoxal phosphate binding"/>
    <property type="evidence" value="ECO:0007669"/>
    <property type="project" value="UniProtKB-UniRule"/>
</dbReference>
<dbReference type="OrthoDB" id="9804072at2"/>